<keyword evidence="3" id="KW-1185">Reference proteome</keyword>
<proteinExistence type="predicted"/>
<organism evidence="2 3">
    <name type="scientific">Streptomyces albipurpureus</name>
    <dbReference type="NCBI Taxonomy" id="2897419"/>
    <lineage>
        <taxon>Bacteria</taxon>
        <taxon>Bacillati</taxon>
        <taxon>Actinomycetota</taxon>
        <taxon>Actinomycetes</taxon>
        <taxon>Kitasatosporales</taxon>
        <taxon>Streptomycetaceae</taxon>
        <taxon>Streptomyces</taxon>
    </lineage>
</organism>
<protein>
    <recommendedName>
        <fullName evidence="4">ABC transporter permease</fullName>
    </recommendedName>
</protein>
<gene>
    <name evidence="2" type="ORF">NBG84_14460</name>
</gene>
<evidence type="ECO:0008006" key="4">
    <source>
        <dbReference type="Google" id="ProtNLM"/>
    </source>
</evidence>
<dbReference type="EMBL" id="JAMQAW010000011">
    <property type="protein sequence ID" value="MCM2389479.1"/>
    <property type="molecule type" value="Genomic_DNA"/>
</dbReference>
<reference evidence="2" key="1">
    <citation type="submission" date="2022-06" db="EMBL/GenBank/DDBJ databases">
        <title>Genome public.</title>
        <authorList>
            <person name="Sun Q."/>
        </authorList>
    </citation>
    <scope>NUCLEOTIDE SEQUENCE</scope>
    <source>
        <strain evidence="2">CWNU-1</strain>
    </source>
</reference>
<evidence type="ECO:0000256" key="1">
    <source>
        <dbReference type="SAM" id="Phobius"/>
    </source>
</evidence>
<evidence type="ECO:0000313" key="3">
    <source>
        <dbReference type="Proteomes" id="UP001431429"/>
    </source>
</evidence>
<comment type="caution">
    <text evidence="2">The sequence shown here is derived from an EMBL/GenBank/DDBJ whole genome shotgun (WGS) entry which is preliminary data.</text>
</comment>
<keyword evidence="1" id="KW-1133">Transmembrane helix</keyword>
<sequence>MAAPALVRMVRGLRNTIGFPVELAVAWSWVTGAVAGCLLLGLAASVVPARTALRRPG</sequence>
<keyword evidence="1" id="KW-0472">Membrane</keyword>
<accession>A0ABT0ULI4</accession>
<evidence type="ECO:0000313" key="2">
    <source>
        <dbReference type="EMBL" id="MCM2389479.1"/>
    </source>
</evidence>
<name>A0ABT0ULI4_9ACTN</name>
<feature type="transmembrane region" description="Helical" evidence="1">
    <location>
        <begin position="26"/>
        <end position="47"/>
    </location>
</feature>
<keyword evidence="1" id="KW-0812">Transmembrane</keyword>
<dbReference type="RefSeq" id="WP_250919825.1">
    <property type="nucleotide sequence ID" value="NZ_JAMQAW010000011.1"/>
</dbReference>
<dbReference type="Proteomes" id="UP001431429">
    <property type="component" value="Unassembled WGS sequence"/>
</dbReference>